<keyword evidence="5" id="KW-0547">Nucleotide-binding</keyword>
<dbReference type="GO" id="GO:0005524">
    <property type="term" value="F:ATP binding"/>
    <property type="evidence" value="ECO:0007669"/>
    <property type="project" value="UniProtKB-KW"/>
</dbReference>
<name>H4GL44_9LACO</name>
<dbReference type="AlphaFoldDB" id="H4GL44"/>
<dbReference type="GO" id="GO:0004357">
    <property type="term" value="F:glutamate-cysteine ligase activity"/>
    <property type="evidence" value="ECO:0007669"/>
    <property type="project" value="UniProtKB-EC"/>
</dbReference>
<comment type="caution">
    <text evidence="11">The sequence shown here is derived from an EMBL/GenBank/DDBJ whole genome shotgun (WGS) entry which is preliminary data.</text>
</comment>
<evidence type="ECO:0000256" key="8">
    <source>
        <dbReference type="RuleBase" id="RU003544"/>
    </source>
</evidence>
<keyword evidence="3 8" id="KW-0436">Ligase</keyword>
<proteinExistence type="inferred from homology"/>
<evidence type="ECO:0000256" key="9">
    <source>
        <dbReference type="RuleBase" id="RU004391"/>
    </source>
</evidence>
<keyword evidence="4 8" id="KW-0317">Glutathione biosynthesis</keyword>
<evidence type="ECO:0000313" key="12">
    <source>
        <dbReference type="Proteomes" id="UP000004567"/>
    </source>
</evidence>
<dbReference type="PANTHER" id="PTHR38761">
    <property type="entry name" value="GLUTAMATE--CYSTEINE LIGASE"/>
    <property type="match status" value="1"/>
</dbReference>
<dbReference type="GO" id="GO:0005829">
    <property type="term" value="C:cytosol"/>
    <property type="evidence" value="ECO:0007669"/>
    <property type="project" value="TreeGrafter"/>
</dbReference>
<organism evidence="11 12">
    <name type="scientific">Limosilactobacillus gastricus PS3</name>
    <dbReference type="NCBI Taxonomy" id="1144300"/>
    <lineage>
        <taxon>Bacteria</taxon>
        <taxon>Bacillati</taxon>
        <taxon>Bacillota</taxon>
        <taxon>Bacilli</taxon>
        <taxon>Lactobacillales</taxon>
        <taxon>Lactobacillaceae</taxon>
        <taxon>Limosilactobacillus</taxon>
    </lineage>
</organism>
<keyword evidence="6" id="KW-0067">ATP-binding</keyword>
<evidence type="ECO:0000256" key="7">
    <source>
        <dbReference type="ARBA" id="ARBA00048819"/>
    </source>
</evidence>
<dbReference type="InterPro" id="IPR006334">
    <property type="entry name" value="Glut_cys_ligase"/>
</dbReference>
<evidence type="ECO:0000256" key="3">
    <source>
        <dbReference type="ARBA" id="ARBA00022598"/>
    </source>
</evidence>
<evidence type="ECO:0000313" key="11">
    <source>
        <dbReference type="EMBL" id="EHS84674.1"/>
    </source>
</evidence>
<comment type="pathway">
    <text evidence="1 9">Sulfur metabolism; glutathione biosynthesis; glutathione from L-cysteine and L-glutamate: step 1/2.</text>
</comment>
<dbReference type="EC" id="6.3.2.2" evidence="2 9"/>
<dbReference type="SUPFAM" id="SSF55931">
    <property type="entry name" value="Glutamine synthetase/guanido kinase"/>
    <property type="match status" value="1"/>
</dbReference>
<dbReference type="RefSeq" id="WP_007122776.1">
    <property type="nucleotide sequence ID" value="NZ_AICN01000078.1"/>
</dbReference>
<dbReference type="InterPro" id="IPR014746">
    <property type="entry name" value="Gln_synth/guanido_kin_cat_dom"/>
</dbReference>
<dbReference type="PATRIC" id="fig|1144300.3.peg.1799"/>
<dbReference type="UniPathway" id="UPA00142">
    <property type="reaction ID" value="UER00209"/>
</dbReference>
<gene>
    <name evidence="11" type="ORF">PS3_21018</name>
</gene>
<evidence type="ECO:0000256" key="6">
    <source>
        <dbReference type="ARBA" id="ARBA00022840"/>
    </source>
</evidence>
<dbReference type="STRING" id="1144300.PS3_21018"/>
<feature type="domain" description="Glutamate--cysteine ligase" evidence="10">
    <location>
        <begin position="14"/>
        <end position="245"/>
    </location>
</feature>
<dbReference type="PANTHER" id="PTHR38761:SF1">
    <property type="entry name" value="GLUTAMATE--CYSTEINE LIGASE"/>
    <property type="match status" value="1"/>
</dbReference>
<evidence type="ECO:0000259" key="10">
    <source>
        <dbReference type="Pfam" id="PF04262"/>
    </source>
</evidence>
<protein>
    <recommendedName>
        <fullName evidence="2 9">Glutamate--cysteine ligase</fullName>
        <ecNumber evidence="2 9">6.3.2.2</ecNumber>
    </recommendedName>
</protein>
<evidence type="ECO:0000256" key="5">
    <source>
        <dbReference type="ARBA" id="ARBA00022741"/>
    </source>
</evidence>
<accession>H4GL44</accession>
<evidence type="ECO:0000256" key="4">
    <source>
        <dbReference type="ARBA" id="ARBA00022684"/>
    </source>
</evidence>
<dbReference type="GO" id="GO:0006750">
    <property type="term" value="P:glutathione biosynthetic process"/>
    <property type="evidence" value="ECO:0007669"/>
    <property type="project" value="UniProtKB-UniPathway"/>
</dbReference>
<dbReference type="OrthoDB" id="9803907at2"/>
<evidence type="ECO:0000256" key="1">
    <source>
        <dbReference type="ARBA" id="ARBA00005006"/>
    </source>
</evidence>
<dbReference type="InterPro" id="IPR007370">
    <property type="entry name" value="Glu_cys_ligase"/>
</dbReference>
<comment type="similarity">
    <text evidence="8">Belongs to the glutamate--cysteine ligase type 1 family.</text>
</comment>
<comment type="catalytic activity">
    <reaction evidence="7 9">
        <text>L-cysteine + L-glutamate + ATP = gamma-L-glutamyl-L-cysteine + ADP + phosphate + H(+)</text>
        <dbReference type="Rhea" id="RHEA:13285"/>
        <dbReference type="ChEBI" id="CHEBI:15378"/>
        <dbReference type="ChEBI" id="CHEBI:29985"/>
        <dbReference type="ChEBI" id="CHEBI:30616"/>
        <dbReference type="ChEBI" id="CHEBI:35235"/>
        <dbReference type="ChEBI" id="CHEBI:43474"/>
        <dbReference type="ChEBI" id="CHEBI:58173"/>
        <dbReference type="ChEBI" id="CHEBI:456216"/>
        <dbReference type="EC" id="6.3.2.2"/>
    </reaction>
</comment>
<feature type="domain" description="Glutamate--cysteine ligase" evidence="10">
    <location>
        <begin position="255"/>
        <end position="331"/>
    </location>
</feature>
<dbReference type="GO" id="GO:0046872">
    <property type="term" value="F:metal ion binding"/>
    <property type="evidence" value="ECO:0007669"/>
    <property type="project" value="TreeGrafter"/>
</dbReference>
<sequence>MFSQIGETIFEHEVVAKTSDFNMGLEVEMHRADSQGRISSDPTPAGISLNSPWVTKDFTETMTEVVTPAASNSLDAIHYLYSIQNALRAALAPGEVLWPLSMPPAFADANKIELAQTTPEKHAYLERVLENMGRVNKGLPCGAHISLSIDDHVIDIIWEQNSGRFASKAALKNHLYLLLAQGFVRYRWVLTYLFGASPVAEAGFFDPEDDQPTGPIRCLRQSHYGFDMRFKGDYSTIQNYVERIEAGVANGEIIDEAQFHGAIRLKTSGDLTDMEKNGVSYIELRMLDLDPTSTTGVKLDTLRLLRIMASYFIMTPGMQTKDVSVTIQRANEINEEVATENPTTHSQYEIAGKNFLNRLFQFANQIQLGPEYLETLETMMDRFDNPANTISGQLVAHIENGSLLPYMTKRAAHYQDGALMAMRTFNGFADMETPLSAEDLKNNLFRGSYEPSGLVE</sequence>
<evidence type="ECO:0000256" key="2">
    <source>
        <dbReference type="ARBA" id="ARBA00012220"/>
    </source>
</evidence>
<dbReference type="Proteomes" id="UP000004567">
    <property type="component" value="Unassembled WGS sequence"/>
</dbReference>
<dbReference type="Gene3D" id="3.30.590.20">
    <property type="match status" value="1"/>
</dbReference>
<reference evidence="11 12" key="1">
    <citation type="journal article" date="2013" name="Genome Announc.">
        <title>Genome Sequence of Lactobacillus gastricus PS3, a Strain Isolated from Human Milk.</title>
        <authorList>
            <person name="Martin V."/>
            <person name="Cardenas N."/>
            <person name="Jimenez E."/>
            <person name="Maldonado A."/>
            <person name="Rodriguez J.M."/>
            <person name="Fernandez L."/>
        </authorList>
    </citation>
    <scope>NUCLEOTIDE SEQUENCE [LARGE SCALE GENOMIC DNA]</scope>
    <source>
        <strain evidence="11 12">PS3</strain>
    </source>
</reference>
<dbReference type="EMBL" id="AICN01000078">
    <property type="protein sequence ID" value="EHS84674.1"/>
    <property type="molecule type" value="Genomic_DNA"/>
</dbReference>
<dbReference type="Pfam" id="PF04262">
    <property type="entry name" value="Glu_cys_ligase"/>
    <property type="match status" value="2"/>
</dbReference>